<protein>
    <submittedName>
        <fullName evidence="2">Orf(+25)</fullName>
    </submittedName>
</protein>
<feature type="transmembrane region" description="Helical" evidence="1">
    <location>
        <begin position="60"/>
        <end position="81"/>
    </location>
</feature>
<organism evidence="2">
    <name type="scientific">Micromonospora okii</name>
    <dbReference type="NCBI Taxonomy" id="1182970"/>
    <lineage>
        <taxon>Bacteria</taxon>
        <taxon>Bacillati</taxon>
        <taxon>Actinomycetota</taxon>
        <taxon>Actinomycetes</taxon>
        <taxon>Micromonosporales</taxon>
        <taxon>Micromonosporaceae</taxon>
        <taxon>Micromonospora</taxon>
    </lineage>
</organism>
<proteinExistence type="predicted"/>
<dbReference type="EMBL" id="MH311781">
    <property type="protein sequence ID" value="AZO92791.1"/>
    <property type="molecule type" value="Genomic_DNA"/>
</dbReference>
<keyword evidence="1" id="KW-1133">Transmembrane helix</keyword>
<evidence type="ECO:0000313" key="2">
    <source>
        <dbReference type="EMBL" id="AZO92791.1"/>
    </source>
</evidence>
<keyword evidence="1" id="KW-0812">Transmembrane</keyword>
<reference evidence="2" key="1">
    <citation type="journal article" date="2018" name="Appl. Environ. Microbiol.">
        <title>Discovery of 16-demethylrifamycins by Removing Predominant Polyketide Biosynthetic Pathway in Micromonospora sp. TP-A0468.</title>
        <authorList>
            <person name="Zhou Q."/>
            <person name="Luo G.C."/>
            <person name="Zhang H."/>
            <person name="Tang G.L."/>
        </authorList>
    </citation>
    <scope>NUCLEOTIDE SEQUENCE</scope>
    <source>
        <strain evidence="2">TP-A0468</strain>
    </source>
</reference>
<name>A0A3Q9B1E3_9ACTN</name>
<evidence type="ECO:0000256" key="1">
    <source>
        <dbReference type="SAM" id="Phobius"/>
    </source>
</evidence>
<dbReference type="AlphaFoldDB" id="A0A3Q9B1E3"/>
<sequence>MGRCARCGATGLDAGMTLCDPCLREIGSAMQEMERQGVDPFDPDNRYAAPAARPSGGGCVVAAIGLLALPVGVVVGLIEVIT</sequence>
<keyword evidence="1" id="KW-0472">Membrane</keyword>
<accession>A0A3Q9B1E3</accession>
<gene>
    <name evidence="2" type="ORF">orf(+25)</name>
</gene>